<dbReference type="AlphaFoldDB" id="A0A401U1E2"/>
<evidence type="ECO:0000256" key="1">
    <source>
        <dbReference type="SAM" id="MobiDB-lite"/>
    </source>
</evidence>
<sequence>MSGCHHRQCTGPILSIVRRRRQIPEQAGHDPQAFLYQRSQHMLIGTVLLAPCVGMRHPDRRHAQLTGECVARQGAGSVRHHNRRSADGTRDGLNRPIHPGTGRIGTRGGMKVAFPCDDLDLLEAVLIEKAAQAVEKFSAVHVGREAQLARRARKRLDAVDRPIGLPGDDGENDEARPAE</sequence>
<accession>A0A401U1E2</accession>
<organism evidence="2 3">
    <name type="scientific">Chiloscyllium punctatum</name>
    <name type="common">Brownbanded bambooshark</name>
    <name type="synonym">Hemiscyllium punctatum</name>
    <dbReference type="NCBI Taxonomy" id="137246"/>
    <lineage>
        <taxon>Eukaryota</taxon>
        <taxon>Metazoa</taxon>
        <taxon>Chordata</taxon>
        <taxon>Craniata</taxon>
        <taxon>Vertebrata</taxon>
        <taxon>Chondrichthyes</taxon>
        <taxon>Elasmobranchii</taxon>
        <taxon>Galeomorphii</taxon>
        <taxon>Galeoidea</taxon>
        <taxon>Orectolobiformes</taxon>
        <taxon>Hemiscylliidae</taxon>
        <taxon>Chiloscyllium</taxon>
    </lineage>
</organism>
<gene>
    <name evidence="2" type="ORF">chiPu_0032586</name>
</gene>
<feature type="compositionally biased region" description="Basic and acidic residues" evidence="1">
    <location>
        <begin position="84"/>
        <end position="93"/>
    </location>
</feature>
<dbReference type="Proteomes" id="UP000287033">
    <property type="component" value="Unassembled WGS sequence"/>
</dbReference>
<reference evidence="2 3" key="1">
    <citation type="journal article" date="2018" name="Nat. Ecol. Evol.">
        <title>Shark genomes provide insights into elasmobranch evolution and the origin of vertebrates.</title>
        <authorList>
            <person name="Hara Y"/>
            <person name="Yamaguchi K"/>
            <person name="Onimaru K"/>
            <person name="Kadota M"/>
            <person name="Koyanagi M"/>
            <person name="Keeley SD"/>
            <person name="Tatsumi K"/>
            <person name="Tanaka K"/>
            <person name="Motone F"/>
            <person name="Kageyama Y"/>
            <person name="Nozu R"/>
            <person name="Adachi N"/>
            <person name="Nishimura O"/>
            <person name="Nakagawa R"/>
            <person name="Tanegashima C"/>
            <person name="Kiyatake I"/>
            <person name="Matsumoto R"/>
            <person name="Murakumo K"/>
            <person name="Nishida K"/>
            <person name="Terakita A"/>
            <person name="Kuratani S"/>
            <person name="Sato K"/>
            <person name="Hyodo S Kuraku.S."/>
        </authorList>
    </citation>
    <scope>NUCLEOTIDE SEQUENCE [LARGE SCALE GENOMIC DNA]</scope>
</reference>
<feature type="region of interest" description="Disordered" evidence="1">
    <location>
        <begin position="74"/>
        <end position="106"/>
    </location>
</feature>
<feature type="non-terminal residue" evidence="2">
    <location>
        <position position="179"/>
    </location>
</feature>
<name>A0A401U1E2_CHIPU</name>
<comment type="caution">
    <text evidence="2">The sequence shown here is derived from an EMBL/GenBank/DDBJ whole genome shotgun (WGS) entry which is preliminary data.</text>
</comment>
<evidence type="ECO:0000313" key="3">
    <source>
        <dbReference type="Proteomes" id="UP000287033"/>
    </source>
</evidence>
<evidence type="ECO:0000313" key="2">
    <source>
        <dbReference type="EMBL" id="GCC48717.1"/>
    </source>
</evidence>
<feature type="region of interest" description="Disordered" evidence="1">
    <location>
        <begin position="152"/>
        <end position="179"/>
    </location>
</feature>
<proteinExistence type="predicted"/>
<keyword evidence="3" id="KW-1185">Reference proteome</keyword>
<dbReference type="EMBL" id="BEZZ01240933">
    <property type="protein sequence ID" value="GCC48717.1"/>
    <property type="molecule type" value="Genomic_DNA"/>
</dbReference>
<protein>
    <submittedName>
        <fullName evidence="2">Uncharacterized protein</fullName>
    </submittedName>
</protein>